<dbReference type="InterPro" id="IPR050884">
    <property type="entry name" value="CNP_phosphodiesterase-III"/>
</dbReference>
<dbReference type="GO" id="GO:0016787">
    <property type="term" value="F:hydrolase activity"/>
    <property type="evidence" value="ECO:0007669"/>
    <property type="project" value="UniProtKB-KW"/>
</dbReference>
<reference evidence="7" key="1">
    <citation type="submission" date="2020-10" db="EMBL/GenBank/DDBJ databases">
        <authorList>
            <person name="Gilroy R."/>
        </authorList>
    </citation>
    <scope>NUCLEOTIDE SEQUENCE</scope>
    <source>
        <strain evidence="7">ChiHjej10B9-9673</strain>
    </source>
</reference>
<dbReference type="Gene3D" id="3.60.21.10">
    <property type="match status" value="1"/>
</dbReference>
<reference evidence="7" key="2">
    <citation type="journal article" date="2021" name="PeerJ">
        <title>Extensive microbial diversity within the chicken gut microbiome revealed by metagenomics and culture.</title>
        <authorList>
            <person name="Gilroy R."/>
            <person name="Ravi A."/>
            <person name="Getino M."/>
            <person name="Pursley I."/>
            <person name="Horton D.L."/>
            <person name="Alikhan N.F."/>
            <person name="Baker D."/>
            <person name="Gharbi K."/>
            <person name="Hall N."/>
            <person name="Watson M."/>
            <person name="Adriaenssens E.M."/>
            <person name="Foster-Nyarko E."/>
            <person name="Jarju S."/>
            <person name="Secka A."/>
            <person name="Antonio M."/>
            <person name="Oren A."/>
            <person name="Chaudhuri R.R."/>
            <person name="La Ragione R."/>
            <person name="Hildebrand F."/>
            <person name="Pallen M.J."/>
        </authorList>
    </citation>
    <scope>NUCLEOTIDE SEQUENCE</scope>
    <source>
        <strain evidence="7">ChiHjej10B9-9673</strain>
    </source>
</reference>
<keyword evidence="1" id="KW-0479">Metal-binding</keyword>
<evidence type="ECO:0000256" key="2">
    <source>
        <dbReference type="ARBA" id="ARBA00022801"/>
    </source>
</evidence>
<dbReference type="Pfam" id="PF00149">
    <property type="entry name" value="Metallophos"/>
    <property type="match status" value="1"/>
</dbReference>
<evidence type="ECO:0000313" key="7">
    <source>
        <dbReference type="EMBL" id="HIS66406.1"/>
    </source>
</evidence>
<evidence type="ECO:0000256" key="4">
    <source>
        <dbReference type="ARBA" id="ARBA00025742"/>
    </source>
</evidence>
<feature type="domain" description="Calcineurin-like phosphoesterase" evidence="6">
    <location>
        <begin position="32"/>
        <end position="265"/>
    </location>
</feature>
<keyword evidence="5" id="KW-0732">Signal</keyword>
<evidence type="ECO:0000259" key="6">
    <source>
        <dbReference type="Pfam" id="PF00149"/>
    </source>
</evidence>
<keyword evidence="2" id="KW-0378">Hydrolase</keyword>
<feature type="signal peptide" evidence="5">
    <location>
        <begin position="1"/>
        <end position="22"/>
    </location>
</feature>
<dbReference type="InterPro" id="IPR004843">
    <property type="entry name" value="Calcineurin-like_PHP"/>
</dbReference>
<dbReference type="GO" id="GO:0046872">
    <property type="term" value="F:metal ion binding"/>
    <property type="evidence" value="ECO:0007669"/>
    <property type="project" value="UniProtKB-KW"/>
</dbReference>
<comment type="caution">
    <text evidence="7">The sequence shown here is derived from an EMBL/GenBank/DDBJ whole genome shotgun (WGS) entry which is preliminary data.</text>
</comment>
<protein>
    <submittedName>
        <fullName evidence="7">Metallophosphoesterase</fullName>
    </submittedName>
</protein>
<dbReference type="SUPFAM" id="SSF56300">
    <property type="entry name" value="Metallo-dependent phosphatases"/>
    <property type="match status" value="1"/>
</dbReference>
<organism evidence="7 8">
    <name type="scientific">Candidatus Scatomorpha merdipullorum</name>
    <dbReference type="NCBI Taxonomy" id="2840927"/>
    <lineage>
        <taxon>Bacteria</taxon>
        <taxon>Bacillati</taxon>
        <taxon>Bacillota</taxon>
        <taxon>Clostridia</taxon>
        <taxon>Eubacteriales</taxon>
        <taxon>Candidatus Scatomorpha</taxon>
    </lineage>
</organism>
<evidence type="ECO:0000256" key="3">
    <source>
        <dbReference type="ARBA" id="ARBA00023004"/>
    </source>
</evidence>
<dbReference type="PANTHER" id="PTHR42988">
    <property type="entry name" value="PHOSPHOHYDROLASE"/>
    <property type="match status" value="1"/>
</dbReference>
<sequence length="400" mass="43454">MRERAIFLILASALLLGAFALASPPAEEGPVTLAVATDLHYISPRLTDGGEAFLSVVENADGKAMPRIDELVRAFAAEMAASGPDALIITGDLSFNGARLSHEDLAEILAGIEEAGVPVYVIPGNHDLDSSQAARFEGDTVTLVESVGAAEFREIYRDFGFDEALSEDSASLSYTARIAPGLRLLCVDVNGSRTPGWVSDETLEWAEAQLAEARSAGERVLAVSHQNLYMHNPMFLSGYVISNSAQLEELYLEYGVLANLSGHIHLQHTRAGRLPELVTSSLAVSPNQYGLLTVDADGCSYETESVGAGGDFAAWSAEFFRETAINQALEQLGDTPEAARLAEFYAEVNALYFAGRCDLIAWDEELLAAWTERAFFIPMYFESIREAAPEDYTRLEWSHE</sequence>
<evidence type="ECO:0000256" key="1">
    <source>
        <dbReference type="ARBA" id="ARBA00022723"/>
    </source>
</evidence>
<comment type="similarity">
    <text evidence="4">Belongs to the cyclic nucleotide phosphodiesterase class-III family.</text>
</comment>
<dbReference type="InterPro" id="IPR029052">
    <property type="entry name" value="Metallo-depent_PP-like"/>
</dbReference>
<feature type="chain" id="PRO_5038876387" evidence="5">
    <location>
        <begin position="23"/>
        <end position="400"/>
    </location>
</feature>
<dbReference type="Proteomes" id="UP000824001">
    <property type="component" value="Unassembled WGS sequence"/>
</dbReference>
<gene>
    <name evidence="7" type="ORF">IAC18_02465</name>
</gene>
<evidence type="ECO:0000256" key="5">
    <source>
        <dbReference type="SAM" id="SignalP"/>
    </source>
</evidence>
<dbReference type="AlphaFoldDB" id="A0A9D1FDP0"/>
<dbReference type="PANTHER" id="PTHR42988:SF2">
    <property type="entry name" value="CYCLIC NUCLEOTIDE PHOSPHODIESTERASE CBUA0032-RELATED"/>
    <property type="match status" value="1"/>
</dbReference>
<name>A0A9D1FDP0_9FIRM</name>
<keyword evidence="3" id="KW-0408">Iron</keyword>
<dbReference type="EMBL" id="DVJK01000066">
    <property type="protein sequence ID" value="HIS66406.1"/>
    <property type="molecule type" value="Genomic_DNA"/>
</dbReference>
<evidence type="ECO:0000313" key="8">
    <source>
        <dbReference type="Proteomes" id="UP000824001"/>
    </source>
</evidence>
<accession>A0A9D1FDP0</accession>
<proteinExistence type="inferred from homology"/>